<gene>
    <name evidence="2" type="ORF">G1H11_02925</name>
</gene>
<organism evidence="2 3">
    <name type="scientific">Phytoactinopolyspora alkaliphila</name>
    <dbReference type="NCBI Taxonomy" id="1783498"/>
    <lineage>
        <taxon>Bacteria</taxon>
        <taxon>Bacillati</taxon>
        <taxon>Actinomycetota</taxon>
        <taxon>Actinomycetes</taxon>
        <taxon>Jiangellales</taxon>
        <taxon>Jiangellaceae</taxon>
        <taxon>Phytoactinopolyspora</taxon>
    </lineage>
</organism>
<dbReference type="PANTHER" id="PTHR43190:SF3">
    <property type="entry name" value="N-ACETYL-D-GLUCOSAMINE KINASE"/>
    <property type="match status" value="1"/>
</dbReference>
<dbReference type="EMBL" id="JAAGOB010000001">
    <property type="protein sequence ID" value="NED94257.1"/>
    <property type="molecule type" value="Genomic_DNA"/>
</dbReference>
<dbReference type="InterPro" id="IPR052519">
    <property type="entry name" value="Euk-type_GlcNAc_Kinase"/>
</dbReference>
<feature type="domain" description="ATPase BadF/BadG/BcrA/BcrD type" evidence="1">
    <location>
        <begin position="8"/>
        <end position="318"/>
    </location>
</feature>
<evidence type="ECO:0000313" key="2">
    <source>
        <dbReference type="EMBL" id="NED94257.1"/>
    </source>
</evidence>
<dbReference type="PANTHER" id="PTHR43190">
    <property type="entry name" value="N-ACETYL-D-GLUCOSAMINE KINASE"/>
    <property type="match status" value="1"/>
</dbReference>
<dbReference type="Gene3D" id="3.30.420.40">
    <property type="match status" value="2"/>
</dbReference>
<keyword evidence="3" id="KW-1185">Reference proteome</keyword>
<dbReference type="Pfam" id="PF01869">
    <property type="entry name" value="BcrAD_BadFG"/>
    <property type="match status" value="1"/>
</dbReference>
<evidence type="ECO:0000259" key="1">
    <source>
        <dbReference type="Pfam" id="PF01869"/>
    </source>
</evidence>
<dbReference type="RefSeq" id="WP_163815793.1">
    <property type="nucleotide sequence ID" value="NZ_JAAGOB010000001.1"/>
</dbReference>
<name>A0A6N9YH56_9ACTN</name>
<proteinExistence type="predicted"/>
<evidence type="ECO:0000313" key="3">
    <source>
        <dbReference type="Proteomes" id="UP000469185"/>
    </source>
</evidence>
<dbReference type="InterPro" id="IPR002731">
    <property type="entry name" value="ATPase_BadF"/>
</dbReference>
<dbReference type="Proteomes" id="UP000469185">
    <property type="component" value="Unassembled WGS sequence"/>
</dbReference>
<dbReference type="AlphaFoldDB" id="A0A6N9YH56"/>
<sequence length="340" mass="35256">MPTETLVLGLDIGGTSTRALVIDTVGRRIASARGPGANLTSHGAEVALAAISSTVTETLAGVEDAGAVRHAVVGTAGAANLLVPSVAAEFRRMWHDTGLMCPYDVVSDARVAYVAGTAEPAGTLLLCGTGALAARFEDRRRTHTVDGHGWLLGDTGSGFWLGREAARVTLAALDQTQPPGPLARAVFSRLLPDEPDPWKGGPATTPTARQLREVASRLVLAVHSRAPVTLAELAPLVSAEVHSDPQAQRLVTDAAEHVLRAAAAVRAEGDATPIVFAGSLLTSPTPLRRVLEPRLNAHWPHARISAATDGAAGAAWLAAAHLLGPDSSESAELHARLLDQ</sequence>
<comment type="caution">
    <text evidence="2">The sequence shown here is derived from an EMBL/GenBank/DDBJ whole genome shotgun (WGS) entry which is preliminary data.</text>
</comment>
<dbReference type="SUPFAM" id="SSF53067">
    <property type="entry name" value="Actin-like ATPase domain"/>
    <property type="match status" value="2"/>
</dbReference>
<protein>
    <submittedName>
        <fullName evidence="2">ATPase</fullName>
    </submittedName>
</protein>
<accession>A0A6N9YH56</accession>
<reference evidence="2 3" key="1">
    <citation type="submission" date="2020-02" db="EMBL/GenBank/DDBJ databases">
        <authorList>
            <person name="Li X.-J."/>
            <person name="Feng X.-M."/>
        </authorList>
    </citation>
    <scope>NUCLEOTIDE SEQUENCE [LARGE SCALE GENOMIC DNA]</scope>
    <source>
        <strain evidence="2 3">CGMCC 4.7225</strain>
    </source>
</reference>
<dbReference type="InterPro" id="IPR043129">
    <property type="entry name" value="ATPase_NBD"/>
</dbReference>